<protein>
    <submittedName>
        <fullName evidence="9">Peptide/nickel transport system permease protein</fullName>
    </submittedName>
</protein>
<proteinExistence type="inferred from homology"/>
<dbReference type="OrthoDB" id="4695618at2"/>
<comment type="similarity">
    <text evidence="7">Belongs to the binding-protein-dependent transport system permease family.</text>
</comment>
<evidence type="ECO:0000313" key="10">
    <source>
        <dbReference type="Proteomes" id="UP000280008"/>
    </source>
</evidence>
<keyword evidence="4 7" id="KW-0812">Transmembrane</keyword>
<evidence type="ECO:0000256" key="4">
    <source>
        <dbReference type="ARBA" id="ARBA00022692"/>
    </source>
</evidence>
<name>A0A495IDD0_9MICO</name>
<keyword evidence="2 7" id="KW-0813">Transport</keyword>
<dbReference type="SUPFAM" id="SSF161098">
    <property type="entry name" value="MetI-like"/>
    <property type="match status" value="1"/>
</dbReference>
<dbReference type="InterPro" id="IPR000515">
    <property type="entry name" value="MetI-like"/>
</dbReference>
<dbReference type="Gene3D" id="1.10.3720.10">
    <property type="entry name" value="MetI-like"/>
    <property type="match status" value="1"/>
</dbReference>
<feature type="transmembrane region" description="Helical" evidence="7">
    <location>
        <begin position="176"/>
        <end position="196"/>
    </location>
</feature>
<dbReference type="PROSITE" id="PS50928">
    <property type="entry name" value="ABC_TM1"/>
    <property type="match status" value="1"/>
</dbReference>
<dbReference type="InterPro" id="IPR035906">
    <property type="entry name" value="MetI-like_sf"/>
</dbReference>
<dbReference type="PANTHER" id="PTHR43163">
    <property type="entry name" value="DIPEPTIDE TRANSPORT SYSTEM PERMEASE PROTEIN DPPB-RELATED"/>
    <property type="match status" value="1"/>
</dbReference>
<dbReference type="PANTHER" id="PTHR43163:SF6">
    <property type="entry name" value="DIPEPTIDE TRANSPORT SYSTEM PERMEASE PROTEIN DPPB-RELATED"/>
    <property type="match status" value="1"/>
</dbReference>
<comment type="caution">
    <text evidence="9">The sequence shown here is derived from an EMBL/GenBank/DDBJ whole genome shotgun (WGS) entry which is preliminary data.</text>
</comment>
<keyword evidence="6 7" id="KW-0472">Membrane</keyword>
<feature type="transmembrane region" description="Helical" evidence="7">
    <location>
        <begin position="135"/>
        <end position="155"/>
    </location>
</feature>
<evidence type="ECO:0000256" key="1">
    <source>
        <dbReference type="ARBA" id="ARBA00004651"/>
    </source>
</evidence>
<accession>A0A495IDD0</accession>
<organism evidence="9 10">
    <name type="scientific">Frondihabitans australicus</name>
    <dbReference type="NCBI Taxonomy" id="386892"/>
    <lineage>
        <taxon>Bacteria</taxon>
        <taxon>Bacillati</taxon>
        <taxon>Actinomycetota</taxon>
        <taxon>Actinomycetes</taxon>
        <taxon>Micrococcales</taxon>
        <taxon>Microbacteriaceae</taxon>
        <taxon>Frondihabitans</taxon>
    </lineage>
</organism>
<feature type="transmembrane region" description="Helical" evidence="7">
    <location>
        <begin position="38"/>
        <end position="61"/>
    </location>
</feature>
<dbReference type="GO" id="GO:0005886">
    <property type="term" value="C:plasma membrane"/>
    <property type="evidence" value="ECO:0007669"/>
    <property type="project" value="UniProtKB-SubCell"/>
</dbReference>
<evidence type="ECO:0000256" key="6">
    <source>
        <dbReference type="ARBA" id="ARBA00023136"/>
    </source>
</evidence>
<dbReference type="RefSeq" id="WP_121367934.1">
    <property type="nucleotide sequence ID" value="NZ_RBKS01000001.1"/>
</dbReference>
<comment type="subcellular location">
    <subcellularLocation>
        <location evidence="1 7">Cell membrane</location>
        <topology evidence="1 7">Multi-pass membrane protein</topology>
    </subcellularLocation>
</comment>
<feature type="domain" description="ABC transmembrane type-1" evidence="8">
    <location>
        <begin position="129"/>
        <end position="362"/>
    </location>
</feature>
<feature type="transmembrane region" description="Helical" evidence="7">
    <location>
        <begin position="233"/>
        <end position="253"/>
    </location>
</feature>
<dbReference type="EMBL" id="RBKS01000001">
    <property type="protein sequence ID" value="RKR73016.1"/>
    <property type="molecule type" value="Genomic_DNA"/>
</dbReference>
<sequence length="375" mass="40555">MTLREPDTIDETRAEAERLAALDTAITPRRRSISANLWFVRPIVLTIINLFVFVLIAFFLVKLIPGNPLVSASGGRLSGKALEKAMATYGLNDPWYVQLGTYLKQLAHFDLGTSIASGRPVAQDFATRIPSTLEFVLFGLLFACLFSLAVSYFIVTHRQNRVSKILASYARSAGALPEYVIGIAFLFIFYAELHWAPAPSGRLDPILIQPKQVTGFPMLDSIIAGNTADLQSYAAHLVLPVIVMVLADSPILIKMLILSLDDAIDDPATKFRVASGASRRTVLLSVYRRAAPSAVATLGMLFGILIGGAVVLESLFSLGGLGQYAVDAVNSSDVFALRSFLVVVAAMCLAIYLITDIVTMLLDSRRRTGVAGKDA</sequence>
<keyword evidence="3" id="KW-1003">Cell membrane</keyword>
<feature type="transmembrane region" description="Helical" evidence="7">
    <location>
        <begin position="336"/>
        <end position="358"/>
    </location>
</feature>
<evidence type="ECO:0000256" key="5">
    <source>
        <dbReference type="ARBA" id="ARBA00022989"/>
    </source>
</evidence>
<dbReference type="Pfam" id="PF00528">
    <property type="entry name" value="BPD_transp_1"/>
    <property type="match status" value="1"/>
</dbReference>
<evidence type="ECO:0000256" key="2">
    <source>
        <dbReference type="ARBA" id="ARBA00022448"/>
    </source>
</evidence>
<evidence type="ECO:0000256" key="7">
    <source>
        <dbReference type="RuleBase" id="RU363032"/>
    </source>
</evidence>
<evidence type="ECO:0000256" key="3">
    <source>
        <dbReference type="ARBA" id="ARBA00022475"/>
    </source>
</evidence>
<dbReference type="GO" id="GO:0071916">
    <property type="term" value="F:dipeptide transmembrane transporter activity"/>
    <property type="evidence" value="ECO:0007669"/>
    <property type="project" value="TreeGrafter"/>
</dbReference>
<evidence type="ECO:0000259" key="8">
    <source>
        <dbReference type="PROSITE" id="PS50928"/>
    </source>
</evidence>
<dbReference type="Proteomes" id="UP000280008">
    <property type="component" value="Unassembled WGS sequence"/>
</dbReference>
<keyword evidence="10" id="KW-1185">Reference proteome</keyword>
<evidence type="ECO:0000313" key="9">
    <source>
        <dbReference type="EMBL" id="RKR73016.1"/>
    </source>
</evidence>
<keyword evidence="5 7" id="KW-1133">Transmembrane helix</keyword>
<feature type="transmembrane region" description="Helical" evidence="7">
    <location>
        <begin position="294"/>
        <end position="316"/>
    </location>
</feature>
<dbReference type="AlphaFoldDB" id="A0A495IDD0"/>
<reference evidence="9 10" key="1">
    <citation type="submission" date="2018-10" db="EMBL/GenBank/DDBJ databases">
        <title>Sequencing the genomes of 1000 actinobacteria strains.</title>
        <authorList>
            <person name="Klenk H.-P."/>
        </authorList>
    </citation>
    <scope>NUCLEOTIDE SEQUENCE [LARGE SCALE GENOMIC DNA]</scope>
    <source>
        <strain evidence="9 10">DSM 17894</strain>
    </source>
</reference>
<gene>
    <name evidence="9" type="ORF">C8E83_0098</name>
</gene>